<dbReference type="EMBL" id="CM042015">
    <property type="protein sequence ID" value="KAI3707988.1"/>
    <property type="molecule type" value="Genomic_DNA"/>
</dbReference>
<gene>
    <name evidence="1" type="ORF">L2E82_36971</name>
</gene>
<keyword evidence="2" id="KW-1185">Reference proteome</keyword>
<protein>
    <submittedName>
        <fullName evidence="1">Uncharacterized protein</fullName>
    </submittedName>
</protein>
<organism evidence="1 2">
    <name type="scientific">Cichorium intybus</name>
    <name type="common">Chicory</name>
    <dbReference type="NCBI Taxonomy" id="13427"/>
    <lineage>
        <taxon>Eukaryota</taxon>
        <taxon>Viridiplantae</taxon>
        <taxon>Streptophyta</taxon>
        <taxon>Embryophyta</taxon>
        <taxon>Tracheophyta</taxon>
        <taxon>Spermatophyta</taxon>
        <taxon>Magnoliopsida</taxon>
        <taxon>eudicotyledons</taxon>
        <taxon>Gunneridae</taxon>
        <taxon>Pentapetalae</taxon>
        <taxon>asterids</taxon>
        <taxon>campanulids</taxon>
        <taxon>Asterales</taxon>
        <taxon>Asteraceae</taxon>
        <taxon>Cichorioideae</taxon>
        <taxon>Cichorieae</taxon>
        <taxon>Cichoriinae</taxon>
        <taxon>Cichorium</taxon>
    </lineage>
</organism>
<comment type="caution">
    <text evidence="1">The sequence shown here is derived from an EMBL/GenBank/DDBJ whole genome shotgun (WGS) entry which is preliminary data.</text>
</comment>
<sequence>MIEVALSLYAMQSGSKKRVNIKWINVLCPLQPGDTECGYYVLKFMKAVVDEGLQVLNNNFWGKNGYTNAELDDLREEWATYVTTFIYQ</sequence>
<accession>A0ACB9AF48</accession>
<name>A0ACB9AF48_CICIN</name>
<dbReference type="Proteomes" id="UP001055811">
    <property type="component" value="Linkage Group LG07"/>
</dbReference>
<proteinExistence type="predicted"/>
<reference evidence="1 2" key="2">
    <citation type="journal article" date="2022" name="Mol. Ecol. Resour.">
        <title>The genomes of chicory, endive, great burdock and yacon provide insights into Asteraceae paleo-polyploidization history and plant inulin production.</title>
        <authorList>
            <person name="Fan W."/>
            <person name="Wang S."/>
            <person name="Wang H."/>
            <person name="Wang A."/>
            <person name="Jiang F."/>
            <person name="Liu H."/>
            <person name="Zhao H."/>
            <person name="Xu D."/>
            <person name="Zhang Y."/>
        </authorList>
    </citation>
    <scope>NUCLEOTIDE SEQUENCE [LARGE SCALE GENOMIC DNA]</scope>
    <source>
        <strain evidence="2">cv. Punajuju</strain>
        <tissue evidence="1">Leaves</tissue>
    </source>
</reference>
<evidence type="ECO:0000313" key="1">
    <source>
        <dbReference type="EMBL" id="KAI3707988.1"/>
    </source>
</evidence>
<evidence type="ECO:0000313" key="2">
    <source>
        <dbReference type="Proteomes" id="UP001055811"/>
    </source>
</evidence>
<reference evidence="2" key="1">
    <citation type="journal article" date="2022" name="Mol. Ecol. Resour.">
        <title>The genomes of chicory, endive, great burdock and yacon provide insights into Asteraceae palaeo-polyploidization history and plant inulin production.</title>
        <authorList>
            <person name="Fan W."/>
            <person name="Wang S."/>
            <person name="Wang H."/>
            <person name="Wang A."/>
            <person name="Jiang F."/>
            <person name="Liu H."/>
            <person name="Zhao H."/>
            <person name="Xu D."/>
            <person name="Zhang Y."/>
        </authorList>
    </citation>
    <scope>NUCLEOTIDE SEQUENCE [LARGE SCALE GENOMIC DNA]</scope>
    <source>
        <strain evidence="2">cv. Punajuju</strain>
    </source>
</reference>